<gene>
    <name evidence="3" type="ORF">CITCOLO1_LOCUS1749</name>
</gene>
<feature type="region of interest" description="Disordered" evidence="1">
    <location>
        <begin position="134"/>
        <end position="156"/>
    </location>
</feature>
<keyword evidence="4" id="KW-1185">Reference proteome</keyword>
<organism evidence="3 4">
    <name type="scientific">Citrullus colocynthis</name>
    <name type="common">colocynth</name>
    <dbReference type="NCBI Taxonomy" id="252529"/>
    <lineage>
        <taxon>Eukaryota</taxon>
        <taxon>Viridiplantae</taxon>
        <taxon>Streptophyta</taxon>
        <taxon>Embryophyta</taxon>
        <taxon>Tracheophyta</taxon>
        <taxon>Spermatophyta</taxon>
        <taxon>Magnoliopsida</taxon>
        <taxon>eudicotyledons</taxon>
        <taxon>Gunneridae</taxon>
        <taxon>Pentapetalae</taxon>
        <taxon>rosids</taxon>
        <taxon>fabids</taxon>
        <taxon>Cucurbitales</taxon>
        <taxon>Cucurbitaceae</taxon>
        <taxon>Benincaseae</taxon>
        <taxon>Citrullus</taxon>
    </lineage>
</organism>
<dbReference type="SUPFAM" id="SSF46565">
    <property type="entry name" value="Chaperone J-domain"/>
    <property type="match status" value="1"/>
</dbReference>
<accession>A0ABP0XRY6</accession>
<proteinExistence type="predicted"/>
<dbReference type="PRINTS" id="PR00625">
    <property type="entry name" value="JDOMAIN"/>
</dbReference>
<dbReference type="InterPro" id="IPR036869">
    <property type="entry name" value="J_dom_sf"/>
</dbReference>
<name>A0ABP0XRY6_9ROSI</name>
<dbReference type="SMART" id="SM00271">
    <property type="entry name" value="DnaJ"/>
    <property type="match status" value="1"/>
</dbReference>
<evidence type="ECO:0000313" key="4">
    <source>
        <dbReference type="Proteomes" id="UP001642487"/>
    </source>
</evidence>
<evidence type="ECO:0000259" key="2">
    <source>
        <dbReference type="PROSITE" id="PS50076"/>
    </source>
</evidence>
<dbReference type="PANTHER" id="PTHR44743:SF12">
    <property type="entry name" value="J DOMAIN-CONTAINING PROTEIN"/>
    <property type="match status" value="1"/>
</dbReference>
<dbReference type="PROSITE" id="PS50076">
    <property type="entry name" value="DNAJ_2"/>
    <property type="match status" value="1"/>
</dbReference>
<dbReference type="Gene3D" id="1.10.287.110">
    <property type="entry name" value="DnaJ domain"/>
    <property type="match status" value="1"/>
</dbReference>
<dbReference type="PROSITE" id="PS00636">
    <property type="entry name" value="DNAJ_1"/>
    <property type="match status" value="1"/>
</dbReference>
<dbReference type="InterPro" id="IPR018253">
    <property type="entry name" value="DnaJ_domain_CS"/>
</dbReference>
<dbReference type="Pfam" id="PF00226">
    <property type="entry name" value="DnaJ"/>
    <property type="match status" value="1"/>
</dbReference>
<feature type="domain" description="J" evidence="2">
    <location>
        <begin position="7"/>
        <end position="76"/>
    </location>
</feature>
<dbReference type="Proteomes" id="UP001642487">
    <property type="component" value="Chromosome 1"/>
</dbReference>
<sequence>MSGGGFCYYSVLGLCKQASADEIRSAYRKLAMKWHPDKWIKHPDMAAESKTRFQQIQHAYSVLSNKGKRSIYDAGLISFLTDDDDEGFCDFMIEMVSMMKRATQQGKKKKMKNSLEDLRGTLIEMMGADDEQAEELGLGWGSSPPPLNARKRSRFP</sequence>
<dbReference type="EMBL" id="OZ021735">
    <property type="protein sequence ID" value="CAK9310136.1"/>
    <property type="molecule type" value="Genomic_DNA"/>
</dbReference>
<protein>
    <recommendedName>
        <fullName evidence="2">J domain-containing protein</fullName>
    </recommendedName>
</protein>
<dbReference type="CDD" id="cd06257">
    <property type="entry name" value="DnaJ"/>
    <property type="match status" value="1"/>
</dbReference>
<evidence type="ECO:0000313" key="3">
    <source>
        <dbReference type="EMBL" id="CAK9310136.1"/>
    </source>
</evidence>
<dbReference type="PANTHER" id="PTHR44743">
    <property type="entry name" value="PUTATIVE, EXPRESSED-RELATED"/>
    <property type="match status" value="1"/>
</dbReference>
<dbReference type="InterPro" id="IPR001623">
    <property type="entry name" value="DnaJ_domain"/>
</dbReference>
<evidence type="ECO:0000256" key="1">
    <source>
        <dbReference type="SAM" id="MobiDB-lite"/>
    </source>
</evidence>
<reference evidence="3 4" key="1">
    <citation type="submission" date="2024-03" db="EMBL/GenBank/DDBJ databases">
        <authorList>
            <person name="Gkanogiannis A."/>
            <person name="Becerra Lopez-Lavalle L."/>
        </authorList>
    </citation>
    <scope>NUCLEOTIDE SEQUENCE [LARGE SCALE GENOMIC DNA]</scope>
</reference>